<dbReference type="SUPFAM" id="SSF102114">
    <property type="entry name" value="Radical SAM enzymes"/>
    <property type="match status" value="1"/>
</dbReference>
<dbReference type="PANTHER" id="PTHR13932:SF1">
    <property type="entry name" value="OXYGEN-INDEPENDENT COPROPORPHYRINOGEN-III OXIDASE-LIKE PROTEIN HEMZ"/>
    <property type="match status" value="1"/>
</dbReference>
<dbReference type="Pfam" id="PF04055">
    <property type="entry name" value="Radical_SAM"/>
    <property type="match status" value="1"/>
</dbReference>
<dbReference type="NCBIfam" id="TIGR03994">
    <property type="entry name" value="rSAM_HemZ"/>
    <property type="match status" value="1"/>
</dbReference>
<dbReference type="InterPro" id="IPR006638">
    <property type="entry name" value="Elp3/MiaA/NifB-like_rSAM"/>
</dbReference>
<feature type="domain" description="Radical SAM core" evidence="1">
    <location>
        <begin position="143"/>
        <end position="384"/>
    </location>
</feature>
<comment type="caution">
    <text evidence="2">The sequence shown here is derived from an EMBL/GenBank/DDBJ whole genome shotgun (WGS) entry which is preliminary data.</text>
</comment>
<dbReference type="PROSITE" id="PS51918">
    <property type="entry name" value="RADICAL_SAM"/>
    <property type="match status" value="1"/>
</dbReference>
<organism evidence="2 3">
    <name type="scientific">Clostridium malenominatum</name>
    <dbReference type="NCBI Taxonomy" id="1539"/>
    <lineage>
        <taxon>Bacteria</taxon>
        <taxon>Bacillati</taxon>
        <taxon>Bacillota</taxon>
        <taxon>Clostridia</taxon>
        <taxon>Eubacteriales</taxon>
        <taxon>Clostridiaceae</taxon>
        <taxon>Clostridium</taxon>
    </lineage>
</organism>
<evidence type="ECO:0000259" key="1">
    <source>
        <dbReference type="PROSITE" id="PS51918"/>
    </source>
</evidence>
<dbReference type="SFLD" id="SFLDG01065">
    <property type="entry name" value="anaerobic_coproporphyrinogen-I"/>
    <property type="match status" value="1"/>
</dbReference>
<accession>A0ABN1J7L6</accession>
<keyword evidence="3" id="KW-1185">Reference proteome</keyword>
<protein>
    <submittedName>
        <fullName evidence="2">Coproporphyrinogen III oxidase</fullName>
    </submittedName>
</protein>
<proteinExistence type="predicted"/>
<dbReference type="InterPro" id="IPR058240">
    <property type="entry name" value="rSAM_sf"/>
</dbReference>
<dbReference type="NCBIfam" id="NF006060">
    <property type="entry name" value="PRK08207.1-3"/>
    <property type="match status" value="1"/>
</dbReference>
<dbReference type="SMART" id="SM00729">
    <property type="entry name" value="Elp3"/>
    <property type="match status" value="1"/>
</dbReference>
<dbReference type="EMBL" id="BAAACF010000012">
    <property type="protein sequence ID" value="GAA0730969.1"/>
    <property type="molecule type" value="Genomic_DNA"/>
</dbReference>
<reference evidence="2 3" key="1">
    <citation type="journal article" date="2019" name="Int. J. Syst. Evol. Microbiol.">
        <title>The Global Catalogue of Microorganisms (GCM) 10K type strain sequencing project: providing services to taxonomists for standard genome sequencing and annotation.</title>
        <authorList>
            <consortium name="The Broad Institute Genomics Platform"/>
            <consortium name="The Broad Institute Genome Sequencing Center for Infectious Disease"/>
            <person name="Wu L."/>
            <person name="Ma J."/>
        </authorList>
    </citation>
    <scope>NUCLEOTIDE SEQUENCE [LARGE SCALE GENOMIC DNA]</scope>
    <source>
        <strain evidence="2 3">JCM 1405</strain>
    </source>
</reference>
<dbReference type="Proteomes" id="UP001500339">
    <property type="component" value="Unassembled WGS sequence"/>
</dbReference>
<evidence type="ECO:0000313" key="3">
    <source>
        <dbReference type="Proteomes" id="UP001500339"/>
    </source>
</evidence>
<name>A0ABN1J7L6_9CLOT</name>
<dbReference type="InterPro" id="IPR023404">
    <property type="entry name" value="rSAM_horseshoe"/>
</dbReference>
<dbReference type="Gene3D" id="3.80.30.20">
    <property type="entry name" value="tm_1862 like domain"/>
    <property type="match status" value="1"/>
</dbReference>
<dbReference type="CDD" id="cd01335">
    <property type="entry name" value="Radical_SAM"/>
    <property type="match status" value="1"/>
</dbReference>
<dbReference type="SFLD" id="SFLDS00029">
    <property type="entry name" value="Radical_SAM"/>
    <property type="match status" value="1"/>
</dbReference>
<sequence>MEIIINLYDLKNRYDVFQIFNLFFPLREFKFDSLHWNYKITQDENTIYIEDEIGIEIYSINKEINFKEELKKSIYIFLKKRTGKDFPWGTMLGIRPSKVALSLLRDGKDEGEIVEFFKEHYLAEEEKAKLCIEIARVENSMVNNSKDKISLYIGMPFCPTRCSYCSFASNPIGSFKKHVDGYIKALTKEIEEINKFIKEKRLIIQTLYFGGGTPTAIGDEEFSYIMEKIYNNFVCENHIEEFTVECGRPDSLSVDKFSTMKKYGVTRISINPQTMNDETLKLIGRNHTAQDVKESYKIAREMGFDNINMDIIVGLPGERLSHIKNTCKEIYDLKPDSITVHGMAIKKGSKLLEKLEEYLNSIHQEELNLMYEETFELSKNLKMKPYYMYRQKNMVGNMENIGYALGGKECIYNIQMIEEKQTIIALGADGITKIIYLDSNKIERAPNVKDVIEYNNRVDEMINKKIEELKKLY</sequence>
<dbReference type="InterPro" id="IPR007197">
    <property type="entry name" value="rSAM"/>
</dbReference>
<dbReference type="SFLD" id="SFLDG01082">
    <property type="entry name" value="B12-binding_domain_containing"/>
    <property type="match status" value="1"/>
</dbReference>
<gene>
    <name evidence="2" type="ORF">GCM10008905_32870</name>
</gene>
<dbReference type="RefSeq" id="WP_343771484.1">
    <property type="nucleotide sequence ID" value="NZ_BAAACF010000012.1"/>
</dbReference>
<dbReference type="SFLD" id="SFLDF00310">
    <property type="entry name" value="oxygen-independent_coproporphy"/>
    <property type="match status" value="1"/>
</dbReference>
<dbReference type="PANTHER" id="PTHR13932">
    <property type="entry name" value="COPROPORPHYRINIGEN III OXIDASE"/>
    <property type="match status" value="1"/>
</dbReference>
<evidence type="ECO:0000313" key="2">
    <source>
        <dbReference type="EMBL" id="GAA0730969.1"/>
    </source>
</evidence>
<dbReference type="InterPro" id="IPR023995">
    <property type="entry name" value="HemZ"/>
</dbReference>
<dbReference type="InterPro" id="IPR034505">
    <property type="entry name" value="Coproporphyrinogen-III_oxidase"/>
</dbReference>